<keyword evidence="5" id="KW-0862">Zinc</keyword>
<evidence type="ECO:0000256" key="5">
    <source>
        <dbReference type="ARBA" id="ARBA00022833"/>
    </source>
</evidence>
<dbReference type="GO" id="GO:0008237">
    <property type="term" value="F:metallopeptidase activity"/>
    <property type="evidence" value="ECO:0007669"/>
    <property type="project" value="UniProtKB-KW"/>
</dbReference>
<dbReference type="PANTHER" id="PTHR30471">
    <property type="entry name" value="DNA REPAIR PROTEIN RADC"/>
    <property type="match status" value="1"/>
</dbReference>
<dbReference type="RefSeq" id="WP_105959751.1">
    <property type="nucleotide sequence ID" value="NZ_PVNS01000011.1"/>
</dbReference>
<dbReference type="Proteomes" id="UP000243650">
    <property type="component" value="Unassembled WGS sequence"/>
</dbReference>
<gene>
    <name evidence="9" type="ORF">C6I21_12170</name>
</gene>
<evidence type="ECO:0000256" key="4">
    <source>
        <dbReference type="ARBA" id="ARBA00022801"/>
    </source>
</evidence>
<protein>
    <recommendedName>
        <fullName evidence="8">MPN domain-containing protein</fullName>
    </recommendedName>
</protein>
<dbReference type="InterPro" id="IPR010994">
    <property type="entry name" value="RuvA_2-like"/>
</dbReference>
<dbReference type="NCBIfam" id="TIGR00608">
    <property type="entry name" value="radc"/>
    <property type="match status" value="1"/>
</dbReference>
<keyword evidence="6" id="KW-0482">Metalloprotease</keyword>
<reference evidence="9 10" key="1">
    <citation type="submission" date="2018-03" db="EMBL/GenBank/DDBJ databases">
        <title>Bacillus urumqiensis sp. nov., a moderately haloalkaliphilic bacterium isolated from a salt lake.</title>
        <authorList>
            <person name="Zhao B."/>
            <person name="Liao Z."/>
        </authorList>
    </citation>
    <scope>NUCLEOTIDE SEQUENCE [LARGE SCALE GENOMIC DNA]</scope>
    <source>
        <strain evidence="9 10">BZ-SZ-XJ18</strain>
    </source>
</reference>
<dbReference type="OrthoDB" id="9804482at2"/>
<evidence type="ECO:0000256" key="7">
    <source>
        <dbReference type="RuleBase" id="RU003797"/>
    </source>
</evidence>
<sequence>MAMQESLMIRDVPRVERPRERLVKYGRESLSNQELIALLLGSGTKRESVLTLSGKVLNHFDGLKLLRQASVEECMTIHGIGEARAVQLLAAVELGSRMASLSVEETDIIRSPADAADLMMEEMRHLTQEHFTALYLNTKNAVIKKKTLFIGSLNASVVHPREVYREALRCSCAAFICLHNHPSGNPEPSPEDIDVTKRLASCGKTMGVEMLDHIIIGDKRYFSMKEKGYI</sequence>
<comment type="similarity">
    <text evidence="1 7">Belongs to the UPF0758 family.</text>
</comment>
<keyword evidence="4" id="KW-0378">Hydrolase</keyword>
<dbReference type="InterPro" id="IPR020891">
    <property type="entry name" value="UPF0758_CS"/>
</dbReference>
<dbReference type="PROSITE" id="PS01302">
    <property type="entry name" value="UPF0758"/>
    <property type="match status" value="1"/>
</dbReference>
<keyword evidence="2" id="KW-0645">Protease</keyword>
<dbReference type="PROSITE" id="PS50249">
    <property type="entry name" value="MPN"/>
    <property type="match status" value="1"/>
</dbReference>
<dbReference type="InterPro" id="IPR046778">
    <property type="entry name" value="UPF0758_N"/>
</dbReference>
<name>A0A2P6MF38_ALKUR</name>
<dbReference type="AlphaFoldDB" id="A0A2P6MF38"/>
<dbReference type="GO" id="GO:0006508">
    <property type="term" value="P:proteolysis"/>
    <property type="evidence" value="ECO:0007669"/>
    <property type="project" value="UniProtKB-KW"/>
</dbReference>
<dbReference type="NCBIfam" id="NF000642">
    <property type="entry name" value="PRK00024.1"/>
    <property type="match status" value="1"/>
</dbReference>
<proteinExistence type="inferred from homology"/>
<evidence type="ECO:0000313" key="10">
    <source>
        <dbReference type="Proteomes" id="UP000243650"/>
    </source>
</evidence>
<dbReference type="InterPro" id="IPR001405">
    <property type="entry name" value="UPF0758"/>
</dbReference>
<feature type="domain" description="MPN" evidence="8">
    <location>
        <begin position="108"/>
        <end position="230"/>
    </location>
</feature>
<dbReference type="EMBL" id="PVNS01000011">
    <property type="protein sequence ID" value="PRO64896.1"/>
    <property type="molecule type" value="Genomic_DNA"/>
</dbReference>
<dbReference type="InterPro" id="IPR037518">
    <property type="entry name" value="MPN"/>
</dbReference>
<dbReference type="CDD" id="cd08071">
    <property type="entry name" value="MPN_DUF2466"/>
    <property type="match status" value="1"/>
</dbReference>
<dbReference type="InterPro" id="IPR025657">
    <property type="entry name" value="RadC_JAB"/>
</dbReference>
<keyword evidence="10" id="KW-1185">Reference proteome</keyword>
<dbReference type="Pfam" id="PF04002">
    <property type="entry name" value="RadC"/>
    <property type="match status" value="1"/>
</dbReference>
<dbReference type="Gene3D" id="1.10.150.20">
    <property type="entry name" value="5' to 3' exonuclease, C-terminal subdomain"/>
    <property type="match status" value="1"/>
</dbReference>
<evidence type="ECO:0000256" key="2">
    <source>
        <dbReference type="ARBA" id="ARBA00022670"/>
    </source>
</evidence>
<keyword evidence="3" id="KW-0479">Metal-binding</keyword>
<evidence type="ECO:0000313" key="9">
    <source>
        <dbReference type="EMBL" id="PRO64896.1"/>
    </source>
</evidence>
<accession>A0A2P6MF38</accession>
<dbReference type="Gene3D" id="3.40.140.10">
    <property type="entry name" value="Cytidine Deaminase, domain 2"/>
    <property type="match status" value="1"/>
</dbReference>
<evidence type="ECO:0000259" key="8">
    <source>
        <dbReference type="PROSITE" id="PS50249"/>
    </source>
</evidence>
<dbReference type="PANTHER" id="PTHR30471:SF3">
    <property type="entry name" value="UPF0758 PROTEIN YEES-RELATED"/>
    <property type="match status" value="1"/>
</dbReference>
<evidence type="ECO:0000256" key="6">
    <source>
        <dbReference type="ARBA" id="ARBA00023049"/>
    </source>
</evidence>
<evidence type="ECO:0000256" key="1">
    <source>
        <dbReference type="ARBA" id="ARBA00010243"/>
    </source>
</evidence>
<evidence type="ECO:0000256" key="3">
    <source>
        <dbReference type="ARBA" id="ARBA00022723"/>
    </source>
</evidence>
<dbReference type="SUPFAM" id="SSF47781">
    <property type="entry name" value="RuvA domain 2-like"/>
    <property type="match status" value="1"/>
</dbReference>
<dbReference type="Pfam" id="PF20582">
    <property type="entry name" value="UPF0758_N"/>
    <property type="match status" value="1"/>
</dbReference>
<organism evidence="9 10">
    <name type="scientific">Alkalicoccus urumqiensis</name>
    <name type="common">Bacillus urumqiensis</name>
    <dbReference type="NCBI Taxonomy" id="1548213"/>
    <lineage>
        <taxon>Bacteria</taxon>
        <taxon>Bacillati</taxon>
        <taxon>Bacillota</taxon>
        <taxon>Bacilli</taxon>
        <taxon>Bacillales</taxon>
        <taxon>Bacillaceae</taxon>
        <taxon>Alkalicoccus</taxon>
    </lineage>
</organism>
<dbReference type="GO" id="GO:0046872">
    <property type="term" value="F:metal ion binding"/>
    <property type="evidence" value="ECO:0007669"/>
    <property type="project" value="UniProtKB-KW"/>
</dbReference>
<comment type="caution">
    <text evidence="9">The sequence shown here is derived from an EMBL/GenBank/DDBJ whole genome shotgun (WGS) entry which is preliminary data.</text>
</comment>